<comment type="caution">
    <text evidence="14">The sequence shown here is derived from an EMBL/GenBank/DDBJ whole genome shotgun (WGS) entry which is preliminary data.</text>
</comment>
<dbReference type="GO" id="GO:0005524">
    <property type="term" value="F:ATP binding"/>
    <property type="evidence" value="ECO:0007669"/>
    <property type="project" value="UniProtKB-UniRule"/>
</dbReference>
<evidence type="ECO:0000256" key="11">
    <source>
        <dbReference type="ARBA" id="ARBA00023098"/>
    </source>
</evidence>
<keyword evidence="11 13" id="KW-0443">Lipid metabolism</keyword>
<comment type="similarity">
    <text evidence="13">Belongs to the LpxK family.</text>
</comment>
<accession>A0A419WB95</accession>
<dbReference type="EC" id="2.7.1.130" evidence="3 13"/>
<dbReference type="GO" id="GO:0009244">
    <property type="term" value="P:lipopolysaccharide core region biosynthetic process"/>
    <property type="evidence" value="ECO:0007669"/>
    <property type="project" value="TreeGrafter"/>
</dbReference>
<keyword evidence="9 13" id="KW-0418">Kinase</keyword>
<dbReference type="InterPro" id="IPR027417">
    <property type="entry name" value="P-loop_NTPase"/>
</dbReference>
<dbReference type="PANTHER" id="PTHR42724">
    <property type="entry name" value="TETRAACYLDISACCHARIDE 4'-KINASE"/>
    <property type="match status" value="1"/>
</dbReference>
<keyword evidence="5 13" id="KW-0444">Lipid biosynthesis</keyword>
<dbReference type="NCBIfam" id="TIGR00682">
    <property type="entry name" value="lpxK"/>
    <property type="match status" value="1"/>
</dbReference>
<dbReference type="UniPathway" id="UPA00359">
    <property type="reaction ID" value="UER00482"/>
</dbReference>
<evidence type="ECO:0000256" key="10">
    <source>
        <dbReference type="ARBA" id="ARBA00022840"/>
    </source>
</evidence>
<gene>
    <name evidence="13" type="primary">lpxK</name>
    <name evidence="14" type="ORF">BC643_3071</name>
</gene>
<name>A0A419WB95_9BACT</name>
<dbReference type="OrthoDB" id="9766423at2"/>
<evidence type="ECO:0000256" key="6">
    <source>
        <dbReference type="ARBA" id="ARBA00022556"/>
    </source>
</evidence>
<dbReference type="InterPro" id="IPR003758">
    <property type="entry name" value="LpxK"/>
</dbReference>
<evidence type="ECO:0000256" key="9">
    <source>
        <dbReference type="ARBA" id="ARBA00022777"/>
    </source>
</evidence>
<dbReference type="GO" id="GO:0005886">
    <property type="term" value="C:plasma membrane"/>
    <property type="evidence" value="ECO:0007669"/>
    <property type="project" value="TreeGrafter"/>
</dbReference>
<evidence type="ECO:0000256" key="7">
    <source>
        <dbReference type="ARBA" id="ARBA00022679"/>
    </source>
</evidence>
<dbReference type="SUPFAM" id="SSF52540">
    <property type="entry name" value="P-loop containing nucleoside triphosphate hydrolases"/>
    <property type="match status" value="1"/>
</dbReference>
<dbReference type="AlphaFoldDB" id="A0A419WB95"/>
<sequence length="366" mass="42167">MLKILLYPLSLIYGLIVYIRNMLYDSKVFKSTEFEIPVISIGNITVGGTGKTPHTEYLVKLLRKHEVEVATLSRGYKRKTKGFFLVQETSNVQNVGDEPLQIKQKYPEATVAVDENRVHGIETLLKDQTNSPDVILLDDAYQHRKVTPGINILLIDYNRPIEEDHLLPMGRLRERVHQRRRANIIIYTKCPDEVTPISRRIIMKNVNLRPYQSLYFTTMAYGKPQPVFPEKAKETPNFKEGNTNSILLAGIANPAPFRDYLKSKSNLLDEIVFSDHHNFTNRDFKEIEQLFGAHKTKNAFILTTEKDAVRLRFAEGLSDDVKASLFYIPVEIKFLDNEGKSFNKKIVGYVKDNRSNRKLHQRTNTV</sequence>
<dbReference type="GO" id="GO:0009029">
    <property type="term" value="F:lipid-A 4'-kinase activity"/>
    <property type="evidence" value="ECO:0007669"/>
    <property type="project" value="UniProtKB-UniRule"/>
</dbReference>
<evidence type="ECO:0000256" key="13">
    <source>
        <dbReference type="HAMAP-Rule" id="MF_00409"/>
    </source>
</evidence>
<dbReference type="Pfam" id="PF02606">
    <property type="entry name" value="LpxK"/>
    <property type="match status" value="1"/>
</dbReference>
<comment type="function">
    <text evidence="1 13">Transfers the gamma-phosphate of ATP to the 4'-position of a tetraacyldisaccharide 1-phosphate intermediate (termed DS-1-P) to form tetraacyldisaccharide 1,4'-bis-phosphate (lipid IVA).</text>
</comment>
<evidence type="ECO:0000256" key="4">
    <source>
        <dbReference type="ARBA" id="ARBA00016436"/>
    </source>
</evidence>
<evidence type="ECO:0000256" key="12">
    <source>
        <dbReference type="ARBA" id="ARBA00029757"/>
    </source>
</evidence>
<keyword evidence="10 13" id="KW-0067">ATP-binding</keyword>
<keyword evidence="8 13" id="KW-0547">Nucleotide-binding</keyword>
<comment type="pathway">
    <text evidence="2 13">Glycolipid biosynthesis; lipid IV(A) biosynthesis; lipid IV(A) from (3R)-3-hydroxytetradecanoyl-[acyl-carrier-protein] and UDP-N-acetyl-alpha-D-glucosamine: step 6/6.</text>
</comment>
<dbReference type="EMBL" id="RAPN01000001">
    <property type="protein sequence ID" value="RKD92694.1"/>
    <property type="molecule type" value="Genomic_DNA"/>
</dbReference>
<keyword evidence="6 13" id="KW-0441">Lipid A biosynthesis</keyword>
<dbReference type="Proteomes" id="UP000283387">
    <property type="component" value="Unassembled WGS sequence"/>
</dbReference>
<evidence type="ECO:0000313" key="14">
    <source>
        <dbReference type="EMBL" id="RKD92694.1"/>
    </source>
</evidence>
<dbReference type="PANTHER" id="PTHR42724:SF1">
    <property type="entry name" value="TETRAACYLDISACCHARIDE 4'-KINASE, MITOCHONDRIAL-RELATED"/>
    <property type="match status" value="1"/>
</dbReference>
<evidence type="ECO:0000313" key="15">
    <source>
        <dbReference type="Proteomes" id="UP000283387"/>
    </source>
</evidence>
<dbReference type="GO" id="GO:0009245">
    <property type="term" value="P:lipid A biosynthetic process"/>
    <property type="evidence" value="ECO:0007669"/>
    <property type="project" value="UniProtKB-UniRule"/>
</dbReference>
<proteinExistence type="inferred from homology"/>
<evidence type="ECO:0000256" key="8">
    <source>
        <dbReference type="ARBA" id="ARBA00022741"/>
    </source>
</evidence>
<feature type="binding site" evidence="13">
    <location>
        <begin position="45"/>
        <end position="52"/>
    </location>
    <ligand>
        <name>ATP</name>
        <dbReference type="ChEBI" id="CHEBI:30616"/>
    </ligand>
</feature>
<protein>
    <recommendedName>
        <fullName evidence="4 13">Tetraacyldisaccharide 4'-kinase</fullName>
        <ecNumber evidence="3 13">2.7.1.130</ecNumber>
    </recommendedName>
    <alternativeName>
        <fullName evidence="12 13">Lipid A 4'-kinase</fullName>
    </alternativeName>
</protein>
<evidence type="ECO:0000256" key="5">
    <source>
        <dbReference type="ARBA" id="ARBA00022516"/>
    </source>
</evidence>
<dbReference type="RefSeq" id="WP_120273881.1">
    <property type="nucleotide sequence ID" value="NZ_RAPN01000001.1"/>
</dbReference>
<evidence type="ECO:0000256" key="1">
    <source>
        <dbReference type="ARBA" id="ARBA00002274"/>
    </source>
</evidence>
<keyword evidence="15" id="KW-1185">Reference proteome</keyword>
<organism evidence="14 15">
    <name type="scientific">Mangrovibacterium diazotrophicum</name>
    <dbReference type="NCBI Taxonomy" id="1261403"/>
    <lineage>
        <taxon>Bacteria</taxon>
        <taxon>Pseudomonadati</taxon>
        <taxon>Bacteroidota</taxon>
        <taxon>Bacteroidia</taxon>
        <taxon>Marinilabiliales</taxon>
        <taxon>Prolixibacteraceae</taxon>
        <taxon>Mangrovibacterium</taxon>
    </lineage>
</organism>
<evidence type="ECO:0000256" key="2">
    <source>
        <dbReference type="ARBA" id="ARBA00004870"/>
    </source>
</evidence>
<comment type="catalytic activity">
    <reaction evidence="13">
        <text>a lipid A disaccharide + ATP = a lipid IVA + ADP + H(+)</text>
        <dbReference type="Rhea" id="RHEA:67840"/>
        <dbReference type="ChEBI" id="CHEBI:15378"/>
        <dbReference type="ChEBI" id="CHEBI:30616"/>
        <dbReference type="ChEBI" id="CHEBI:176343"/>
        <dbReference type="ChEBI" id="CHEBI:176425"/>
        <dbReference type="ChEBI" id="CHEBI:456216"/>
        <dbReference type="EC" id="2.7.1.130"/>
    </reaction>
</comment>
<reference evidence="14 15" key="1">
    <citation type="submission" date="2018-09" db="EMBL/GenBank/DDBJ databases">
        <title>Genomic Encyclopedia of Archaeal and Bacterial Type Strains, Phase II (KMG-II): from individual species to whole genera.</title>
        <authorList>
            <person name="Goeker M."/>
        </authorList>
    </citation>
    <scope>NUCLEOTIDE SEQUENCE [LARGE SCALE GENOMIC DNA]</scope>
    <source>
        <strain evidence="14 15">DSM 27148</strain>
    </source>
</reference>
<dbReference type="HAMAP" id="MF_00409">
    <property type="entry name" value="LpxK"/>
    <property type="match status" value="1"/>
</dbReference>
<evidence type="ECO:0000256" key="3">
    <source>
        <dbReference type="ARBA" id="ARBA00012071"/>
    </source>
</evidence>
<keyword evidence="7 13" id="KW-0808">Transferase</keyword>